<comment type="similarity">
    <text evidence="1">Belongs to the PhoU family.</text>
</comment>
<dbReference type="Gene3D" id="3.90.1200.10">
    <property type="match status" value="1"/>
</dbReference>
<sequence>MPYFSDLEEKIHFMVLEVNRQLDDTLKIIQDPDPRLVDKVKSRDDRIDNYKVIIENLCFSRIHGEENLSKKQVDFIRATNIISNNLEKISDFSVYIVDQLNYLSSVEYLHNYNYQPFFQHLSSSLDMVVQGLFTRDLNHALNICRTEFVIDKLFKRVFDQIIEELDTAPNKQNIITCLFIFRYLERMGDALLNIGEAIIFSVFGEKLKIHQYQALVENLDSINNDISIQDVGFESIWESRSGCRIGKIMDSSRSGSQGVLFKEGKAEKISREKENIESWKKIFPSLVPKIFSYTQSRKNASMLLEFLPGCSLQETVLTQDRDTLENALFILKETLSITWKDTLKNKQVSSGFMKQLAQRIDDVLMIHPEFNFSEASIGSLTTPSLEDVIRILSEVEAELNAPFCIFIHGDFNTNNIIYNQKEQQIYFIDLHRSCYGDYVQDVSVFLVSNYRKPVFDAGIRRLINRLNQDFFNFSRRFAAENADETFDARLAMGLIRSFFTSTRFELNQEFALGMYQRALYLAEKIIAHRGRPWREFSLPPDVFKYASF</sequence>
<dbReference type="PANTHER" id="PTHR42930:SF3">
    <property type="entry name" value="PHOSPHATE-SPECIFIC TRANSPORT SYSTEM ACCESSORY PROTEIN PHOU"/>
    <property type="match status" value="1"/>
</dbReference>
<dbReference type="Pfam" id="PF02958">
    <property type="entry name" value="EcKL"/>
    <property type="match status" value="1"/>
</dbReference>
<accession>D6SMH8</accession>
<dbReference type="Gene3D" id="1.20.58.220">
    <property type="entry name" value="Phosphate transport system protein phou homolog 2, domain 2"/>
    <property type="match status" value="1"/>
</dbReference>
<gene>
    <name evidence="3" type="ORF">Dthio_PD3328</name>
</gene>
<reference evidence="3" key="1">
    <citation type="submission" date="2010-05" db="EMBL/GenBank/DDBJ databases">
        <title>The draft genome of Desulfonatronospira thiodismutans ASO3-1.</title>
        <authorList>
            <consortium name="US DOE Joint Genome Institute (JGI-PGF)"/>
            <person name="Lucas S."/>
            <person name="Copeland A."/>
            <person name="Lapidus A."/>
            <person name="Cheng J.-F."/>
            <person name="Bruce D."/>
            <person name="Goodwin L."/>
            <person name="Pitluck S."/>
            <person name="Chertkov O."/>
            <person name="Brettin T."/>
            <person name="Detter J.C."/>
            <person name="Han C."/>
            <person name="Land M.L."/>
            <person name="Hauser L."/>
            <person name="Kyrpides N."/>
            <person name="Mikhailova N."/>
            <person name="Muyzer G."/>
            <person name="Woyke T."/>
        </authorList>
    </citation>
    <scope>NUCLEOTIDE SEQUENCE [LARGE SCALE GENOMIC DNA]</scope>
    <source>
        <strain evidence="3">ASO3-1</strain>
    </source>
</reference>
<organism evidence="3 4">
    <name type="scientific">Desulfonatronospira thiodismutans ASO3-1</name>
    <dbReference type="NCBI Taxonomy" id="555779"/>
    <lineage>
        <taxon>Bacteria</taxon>
        <taxon>Pseudomonadati</taxon>
        <taxon>Thermodesulfobacteriota</taxon>
        <taxon>Desulfovibrionia</taxon>
        <taxon>Desulfovibrionales</taxon>
        <taxon>Desulfonatronovibrionaceae</taxon>
        <taxon>Desulfonatronospira</taxon>
    </lineage>
</organism>
<dbReference type="SUPFAM" id="SSF109755">
    <property type="entry name" value="PhoU-like"/>
    <property type="match status" value="1"/>
</dbReference>
<dbReference type="InterPro" id="IPR028366">
    <property type="entry name" value="PhoU"/>
</dbReference>
<evidence type="ECO:0000259" key="2">
    <source>
        <dbReference type="Pfam" id="PF01895"/>
    </source>
</evidence>
<dbReference type="Proteomes" id="UP000005496">
    <property type="component" value="Unassembled WGS sequence"/>
</dbReference>
<evidence type="ECO:0000313" key="4">
    <source>
        <dbReference type="Proteomes" id="UP000005496"/>
    </source>
</evidence>
<dbReference type="InterPro" id="IPR011009">
    <property type="entry name" value="Kinase-like_dom_sf"/>
</dbReference>
<dbReference type="eggNOG" id="COG0704">
    <property type="taxonomic scope" value="Bacteria"/>
</dbReference>
<dbReference type="PANTHER" id="PTHR42930">
    <property type="entry name" value="PHOSPHATE-SPECIFIC TRANSPORT SYSTEM ACCESSORY PROTEIN PHOU"/>
    <property type="match status" value="1"/>
</dbReference>
<dbReference type="GO" id="GO:0045936">
    <property type="term" value="P:negative regulation of phosphate metabolic process"/>
    <property type="evidence" value="ECO:0007669"/>
    <property type="project" value="InterPro"/>
</dbReference>
<dbReference type="SUPFAM" id="SSF56112">
    <property type="entry name" value="Protein kinase-like (PK-like)"/>
    <property type="match status" value="1"/>
</dbReference>
<evidence type="ECO:0000256" key="1">
    <source>
        <dbReference type="ARBA" id="ARBA00008107"/>
    </source>
</evidence>
<dbReference type="EMBL" id="ACJN02000001">
    <property type="protein sequence ID" value="EFI35889.1"/>
    <property type="molecule type" value="Genomic_DNA"/>
</dbReference>
<dbReference type="InterPro" id="IPR026022">
    <property type="entry name" value="PhoU_dom"/>
</dbReference>
<evidence type="ECO:0000313" key="3">
    <source>
        <dbReference type="EMBL" id="EFI35889.1"/>
    </source>
</evidence>
<dbReference type="Pfam" id="PF01895">
    <property type="entry name" value="PhoU"/>
    <property type="match status" value="2"/>
</dbReference>
<protein>
    <submittedName>
        <fullName evidence="3">Phosphate uptake regulator, PhoU</fullName>
    </submittedName>
</protein>
<dbReference type="OrthoDB" id="3806873at2"/>
<dbReference type="RefSeq" id="WP_008869018.1">
    <property type="nucleotide sequence ID" value="NZ_ACJN02000001.1"/>
</dbReference>
<name>D6SMH8_9BACT</name>
<dbReference type="eggNOG" id="COG3173">
    <property type="taxonomic scope" value="Bacteria"/>
</dbReference>
<feature type="domain" description="PhoU" evidence="2">
    <location>
        <begin position="14"/>
        <end position="98"/>
    </location>
</feature>
<proteinExistence type="inferred from homology"/>
<dbReference type="InterPro" id="IPR004119">
    <property type="entry name" value="EcKL"/>
</dbReference>
<keyword evidence="4" id="KW-1185">Reference proteome</keyword>
<dbReference type="AlphaFoldDB" id="D6SMH8"/>
<dbReference type="InterPro" id="IPR038078">
    <property type="entry name" value="PhoU-like_sf"/>
</dbReference>
<dbReference type="GO" id="GO:0030643">
    <property type="term" value="P:intracellular phosphate ion homeostasis"/>
    <property type="evidence" value="ECO:0007669"/>
    <property type="project" value="InterPro"/>
</dbReference>
<feature type="domain" description="PhoU" evidence="2">
    <location>
        <begin position="120"/>
        <end position="197"/>
    </location>
</feature>
<comment type="caution">
    <text evidence="3">The sequence shown here is derived from an EMBL/GenBank/DDBJ whole genome shotgun (WGS) entry which is preliminary data.</text>
</comment>